<gene>
    <name evidence="1" type="ORF">SAMN02746019_00029600</name>
</gene>
<sequence>MEDRRWAWEDVLEEVIASWEASHEDDGKRVHEADWVVDCMMGCYNFTEPEED</sequence>
<dbReference type="AlphaFoldDB" id="A0A212PRT3"/>
<accession>A0A212PRT3</accession>
<proteinExistence type="predicted"/>
<dbReference type="RefSeq" id="WP_159461489.1">
    <property type="nucleotide sequence ID" value="NZ_FYEK01000002.1"/>
</dbReference>
<organism evidence="1 2">
    <name type="scientific">Thermoflexus hugenholtzii JAD2</name>
    <dbReference type="NCBI Taxonomy" id="877466"/>
    <lineage>
        <taxon>Bacteria</taxon>
        <taxon>Bacillati</taxon>
        <taxon>Chloroflexota</taxon>
        <taxon>Thermoflexia</taxon>
        <taxon>Thermoflexales</taxon>
        <taxon>Thermoflexaceae</taxon>
        <taxon>Thermoflexus</taxon>
    </lineage>
</organism>
<keyword evidence="2" id="KW-1185">Reference proteome</keyword>
<reference evidence="2" key="1">
    <citation type="submission" date="2017-06" db="EMBL/GenBank/DDBJ databases">
        <authorList>
            <person name="Varghese N."/>
            <person name="Submissions S."/>
        </authorList>
    </citation>
    <scope>NUCLEOTIDE SEQUENCE [LARGE SCALE GENOMIC DNA]</scope>
    <source>
        <strain evidence="2">JAD2</strain>
    </source>
</reference>
<evidence type="ECO:0000313" key="2">
    <source>
        <dbReference type="Proteomes" id="UP000197025"/>
    </source>
</evidence>
<dbReference type="InParanoid" id="A0A212PRT3"/>
<protein>
    <submittedName>
        <fullName evidence="1">Uncharacterized protein</fullName>
    </submittedName>
</protein>
<name>A0A212PRT3_9CHLR</name>
<dbReference type="EMBL" id="FYEK01000002">
    <property type="protein sequence ID" value="SNB49574.1"/>
    <property type="molecule type" value="Genomic_DNA"/>
</dbReference>
<dbReference type="Proteomes" id="UP000197025">
    <property type="component" value="Unassembled WGS sequence"/>
</dbReference>
<evidence type="ECO:0000313" key="1">
    <source>
        <dbReference type="EMBL" id="SNB49574.1"/>
    </source>
</evidence>